<feature type="binding site" evidence="4">
    <location>
        <begin position="96"/>
        <end position="101"/>
    </location>
    <ligand>
        <name>acetyl-CoA</name>
        <dbReference type="ChEBI" id="CHEBI:57288"/>
    </ligand>
</feature>
<dbReference type="Pfam" id="PF13530">
    <property type="entry name" value="SCP2_2"/>
    <property type="match status" value="1"/>
</dbReference>
<dbReference type="InterPro" id="IPR016181">
    <property type="entry name" value="Acyl_CoA_acyltransferase"/>
</dbReference>
<dbReference type="EMBL" id="JACHIU010000001">
    <property type="protein sequence ID" value="MBB6475253.1"/>
    <property type="molecule type" value="Genomic_DNA"/>
</dbReference>
<dbReference type="InterPro" id="IPR000182">
    <property type="entry name" value="GNAT_dom"/>
</dbReference>
<dbReference type="Pfam" id="PF13527">
    <property type="entry name" value="Acetyltransf_9"/>
    <property type="match status" value="1"/>
</dbReference>
<dbReference type="InterPro" id="IPR051554">
    <property type="entry name" value="Acetyltransferase_Eis"/>
</dbReference>
<dbReference type="InterPro" id="IPR036527">
    <property type="entry name" value="SCP2_sterol-bd_dom_sf"/>
</dbReference>
<protein>
    <submittedName>
        <fullName evidence="6">Putative acetyltransferase</fullName>
    </submittedName>
</protein>
<organism evidence="6 7">
    <name type="scientific">Sphaerisporangium rubeum</name>
    <dbReference type="NCBI Taxonomy" id="321317"/>
    <lineage>
        <taxon>Bacteria</taxon>
        <taxon>Bacillati</taxon>
        <taxon>Actinomycetota</taxon>
        <taxon>Actinomycetes</taxon>
        <taxon>Streptosporangiales</taxon>
        <taxon>Streptosporangiaceae</taxon>
        <taxon>Sphaerisporangium</taxon>
    </lineage>
</organism>
<dbReference type="InterPro" id="IPR025559">
    <property type="entry name" value="Eis_dom"/>
</dbReference>
<dbReference type="Gene3D" id="3.30.1050.10">
    <property type="entry name" value="SCP2 sterol-binding domain"/>
    <property type="match status" value="1"/>
</dbReference>
<dbReference type="RefSeq" id="WP_343072812.1">
    <property type="nucleotide sequence ID" value="NZ_BAAALO010000067.1"/>
</dbReference>
<feature type="domain" description="N-acetyltransferase" evidence="5">
    <location>
        <begin position="11"/>
        <end position="169"/>
    </location>
</feature>
<comment type="caution">
    <text evidence="6">The sequence shown here is derived from an EMBL/GenBank/DDBJ whole genome shotgun (WGS) entry which is preliminary data.</text>
</comment>
<dbReference type="CDD" id="cd04301">
    <property type="entry name" value="NAT_SF"/>
    <property type="match status" value="1"/>
</dbReference>
<dbReference type="GO" id="GO:0034069">
    <property type="term" value="F:aminoglycoside N-acetyltransferase activity"/>
    <property type="evidence" value="ECO:0007669"/>
    <property type="project" value="TreeGrafter"/>
</dbReference>
<keyword evidence="2 4" id="KW-0808">Transferase</keyword>
<dbReference type="SUPFAM" id="SSF55718">
    <property type="entry name" value="SCP-like"/>
    <property type="match status" value="1"/>
</dbReference>
<dbReference type="Pfam" id="PF17668">
    <property type="entry name" value="Acetyltransf_17"/>
    <property type="match status" value="1"/>
</dbReference>
<evidence type="ECO:0000313" key="6">
    <source>
        <dbReference type="EMBL" id="MBB6475253.1"/>
    </source>
</evidence>
<proteinExistence type="inferred from homology"/>
<evidence type="ECO:0000259" key="5">
    <source>
        <dbReference type="PROSITE" id="PS51186"/>
    </source>
</evidence>
<dbReference type="PROSITE" id="PS51186">
    <property type="entry name" value="GNAT"/>
    <property type="match status" value="1"/>
</dbReference>
<sequence>MTSQPSPRFSPAIRTLDKSEWPLWMAVFQEAFNQEFAPSRDARFKSVVEFDRSLGAFDGDVLVGTTAGLSFSMTVPGGPRPVCGVTAVSVLPSHRRRGVLSSLMRRQLDDLHERGEALAALYASEAGIYGRFGYGRAVDNLFFRIPRRGARLAAHAPSDPALRLRVARPAEVRDDLERVFEAVRPTRPGLYARSAERWSALLADDETARRGDGPLRCVVAEDDAGVRGYALFRVKAQFTDHDVPDGEVLLMELFAVDPAAYTTVWGHVLDRDLCSSVFAYNRPADDPIIHLLAEPRHLNAGWLDEMWIRVVDLERAMPMRAYSAAADVVIEVEDPVCPWNQGRWRLSCDREGATWSRTTDPADLTLPVSVLGAAYLGGRPLGTFHSAGIAEEHRRGALRELSAAMLWEIAPWGGLTF</sequence>
<dbReference type="Gene3D" id="3.40.630.30">
    <property type="match status" value="2"/>
</dbReference>
<evidence type="ECO:0000256" key="2">
    <source>
        <dbReference type="ARBA" id="ARBA00022679"/>
    </source>
</evidence>
<dbReference type="AlphaFoldDB" id="A0A7X0IHW7"/>
<reference evidence="6 7" key="1">
    <citation type="submission" date="2020-08" db="EMBL/GenBank/DDBJ databases">
        <title>Sequencing the genomes of 1000 actinobacteria strains.</title>
        <authorList>
            <person name="Klenk H.-P."/>
        </authorList>
    </citation>
    <scope>NUCLEOTIDE SEQUENCE [LARGE SCALE GENOMIC DNA]</scope>
    <source>
        <strain evidence="6 7">DSM 44936</strain>
    </source>
</reference>
<evidence type="ECO:0000256" key="3">
    <source>
        <dbReference type="ARBA" id="ARBA00023315"/>
    </source>
</evidence>
<name>A0A7X0IHW7_9ACTN</name>
<dbReference type="InterPro" id="IPR041380">
    <property type="entry name" value="Acetyltransf_17"/>
</dbReference>
<dbReference type="Proteomes" id="UP000555564">
    <property type="component" value="Unassembled WGS sequence"/>
</dbReference>
<evidence type="ECO:0000256" key="4">
    <source>
        <dbReference type="HAMAP-Rule" id="MF_01812"/>
    </source>
</evidence>
<evidence type="ECO:0000313" key="7">
    <source>
        <dbReference type="Proteomes" id="UP000555564"/>
    </source>
</evidence>
<dbReference type="SUPFAM" id="SSF55729">
    <property type="entry name" value="Acyl-CoA N-acyltransferases (Nat)"/>
    <property type="match status" value="1"/>
</dbReference>
<feature type="binding site" evidence="4">
    <location>
        <begin position="124"/>
        <end position="125"/>
    </location>
    <ligand>
        <name>acetyl-CoA</name>
        <dbReference type="ChEBI" id="CHEBI:57288"/>
    </ligand>
</feature>
<dbReference type="InterPro" id="IPR022902">
    <property type="entry name" value="NAcTrfase_Eis"/>
</dbReference>
<dbReference type="PANTHER" id="PTHR37817:SF1">
    <property type="entry name" value="N-ACETYLTRANSFERASE EIS"/>
    <property type="match status" value="1"/>
</dbReference>
<dbReference type="GO" id="GO:0030649">
    <property type="term" value="P:aminoglycoside antibiotic catabolic process"/>
    <property type="evidence" value="ECO:0007669"/>
    <property type="project" value="TreeGrafter"/>
</dbReference>
<feature type="active site" description="Proton acceptor; via carboxylate" evidence="4">
    <location>
        <position position="417"/>
    </location>
</feature>
<gene>
    <name evidence="6" type="ORF">BJ992_004684</name>
</gene>
<feature type="binding site" evidence="4">
    <location>
        <begin position="88"/>
        <end position="90"/>
    </location>
    <ligand>
        <name>acetyl-CoA</name>
        <dbReference type="ChEBI" id="CHEBI:57288"/>
    </ligand>
</feature>
<feature type="active site" description="Proton donor" evidence="4">
    <location>
        <position position="129"/>
    </location>
</feature>
<dbReference type="HAMAP" id="MF_01812">
    <property type="entry name" value="Eis"/>
    <property type="match status" value="1"/>
</dbReference>
<comment type="similarity">
    <text evidence="1 4">Belongs to the acetyltransferase Eis family.</text>
</comment>
<evidence type="ECO:0000256" key="1">
    <source>
        <dbReference type="ARBA" id="ARBA00009213"/>
    </source>
</evidence>
<dbReference type="NCBIfam" id="NF002367">
    <property type="entry name" value="PRK01346.1-4"/>
    <property type="match status" value="1"/>
</dbReference>
<keyword evidence="3 4" id="KW-0012">Acyltransferase</keyword>
<dbReference type="PANTHER" id="PTHR37817">
    <property type="entry name" value="N-ACETYLTRANSFERASE EIS"/>
    <property type="match status" value="1"/>
</dbReference>
<comment type="subunit">
    <text evidence="4">Homohexamer; trimer of dimers.</text>
</comment>
<keyword evidence="7" id="KW-1185">Reference proteome</keyword>
<accession>A0A7X0IHW7</accession>